<organism evidence="1 2">
    <name type="scientific">Hymenobacter mellowenesis</name>
    <dbReference type="NCBI Taxonomy" id="3063995"/>
    <lineage>
        <taxon>Bacteria</taxon>
        <taxon>Pseudomonadati</taxon>
        <taxon>Bacteroidota</taxon>
        <taxon>Cytophagia</taxon>
        <taxon>Cytophagales</taxon>
        <taxon>Hymenobacteraceae</taxon>
        <taxon>Hymenobacter</taxon>
    </lineage>
</organism>
<keyword evidence="2" id="KW-1185">Reference proteome</keyword>
<gene>
    <name evidence="1" type="ORF">Q5H92_19275</name>
</gene>
<sequence length="165" mass="18435">MQLFAGTKPAIRSVLDTPAGVTSMHTWCREADYDFAVDTDRYFCVTPLKGQAQVILDLDLQFEQHELEFGQVLGYPYCCCQQVAQMTEAGIDAYAAVVAHWQFTGDYQLINPSGYLVGDSLISHLPCSPHCKASLALAKQTLLFLRTHTTELRELLSTNHYLISD</sequence>
<protein>
    <submittedName>
        <fullName evidence="1">Uncharacterized protein</fullName>
    </submittedName>
</protein>
<accession>A0ABT9AF76</accession>
<dbReference type="Proteomes" id="UP001167796">
    <property type="component" value="Unassembled WGS sequence"/>
</dbReference>
<reference evidence="1" key="1">
    <citation type="submission" date="2023-07" db="EMBL/GenBank/DDBJ databases">
        <authorList>
            <person name="Kim M.K."/>
        </authorList>
    </citation>
    <scope>NUCLEOTIDE SEQUENCE</scope>
    <source>
        <strain evidence="1">M29</strain>
    </source>
</reference>
<dbReference type="RefSeq" id="WP_305013194.1">
    <property type="nucleotide sequence ID" value="NZ_JAUQSX010000011.1"/>
</dbReference>
<dbReference type="EMBL" id="JAUQSX010000011">
    <property type="protein sequence ID" value="MDO7848517.1"/>
    <property type="molecule type" value="Genomic_DNA"/>
</dbReference>
<evidence type="ECO:0000313" key="2">
    <source>
        <dbReference type="Proteomes" id="UP001167796"/>
    </source>
</evidence>
<proteinExistence type="predicted"/>
<name>A0ABT9AF76_9BACT</name>
<evidence type="ECO:0000313" key="1">
    <source>
        <dbReference type="EMBL" id="MDO7848517.1"/>
    </source>
</evidence>
<comment type="caution">
    <text evidence="1">The sequence shown here is derived from an EMBL/GenBank/DDBJ whole genome shotgun (WGS) entry which is preliminary data.</text>
</comment>